<organism evidence="2 3">
    <name type="scientific">Romanomermis culicivorax</name>
    <name type="common">Nematode worm</name>
    <dbReference type="NCBI Taxonomy" id="13658"/>
    <lineage>
        <taxon>Eukaryota</taxon>
        <taxon>Metazoa</taxon>
        <taxon>Ecdysozoa</taxon>
        <taxon>Nematoda</taxon>
        <taxon>Enoplea</taxon>
        <taxon>Dorylaimia</taxon>
        <taxon>Mermithida</taxon>
        <taxon>Mermithoidea</taxon>
        <taxon>Mermithidae</taxon>
        <taxon>Romanomermis</taxon>
    </lineage>
</organism>
<evidence type="ECO:0000313" key="3">
    <source>
        <dbReference type="WBParaSite" id="nRc.2.0.1.t42968-RA"/>
    </source>
</evidence>
<dbReference type="AlphaFoldDB" id="A0A915KWX8"/>
<reference evidence="3" key="1">
    <citation type="submission" date="2022-11" db="UniProtKB">
        <authorList>
            <consortium name="WormBaseParasite"/>
        </authorList>
    </citation>
    <scope>IDENTIFICATION</scope>
</reference>
<keyword evidence="2" id="KW-1185">Reference proteome</keyword>
<accession>A0A915KWX8</accession>
<evidence type="ECO:0000313" key="2">
    <source>
        <dbReference type="Proteomes" id="UP000887565"/>
    </source>
</evidence>
<feature type="compositionally biased region" description="Polar residues" evidence="1">
    <location>
        <begin position="148"/>
        <end position="158"/>
    </location>
</feature>
<evidence type="ECO:0000256" key="1">
    <source>
        <dbReference type="SAM" id="MobiDB-lite"/>
    </source>
</evidence>
<proteinExistence type="predicted"/>
<sequence length="196" mass="21507">MSGTAFIDVFALEMTKKLKSKDNIRLAHRPSWAPWITLTQPSGIPASLHNFINIMHAPGSLSDGFISMVLPQTNETGNICTKKNDHNRRHDRMINQFTQSGIIAGKLNGVMPAVTPKGTLVVIDAATGFWIGQAIEHHRASGSGKPQIVSQGKYSNRSVHVINDDSSNDSRNSDDHVIDEVQQGITMQINKSKCDH</sequence>
<protein>
    <submittedName>
        <fullName evidence="3">Uncharacterized protein</fullName>
    </submittedName>
</protein>
<dbReference type="Proteomes" id="UP000887565">
    <property type="component" value="Unplaced"/>
</dbReference>
<feature type="region of interest" description="Disordered" evidence="1">
    <location>
        <begin position="140"/>
        <end position="174"/>
    </location>
</feature>
<name>A0A915KWX8_ROMCU</name>
<dbReference type="WBParaSite" id="nRc.2.0.1.t42968-RA">
    <property type="protein sequence ID" value="nRc.2.0.1.t42968-RA"/>
    <property type="gene ID" value="nRc.2.0.1.g42968"/>
</dbReference>